<feature type="compositionally biased region" description="Low complexity" evidence="1">
    <location>
        <begin position="433"/>
        <end position="472"/>
    </location>
</feature>
<feature type="region of interest" description="Disordered" evidence="1">
    <location>
        <begin position="590"/>
        <end position="613"/>
    </location>
</feature>
<gene>
    <name evidence="3" type="ORF">ACHAWU_005026</name>
</gene>
<reference evidence="3 4" key="1">
    <citation type="submission" date="2024-10" db="EMBL/GenBank/DDBJ databases">
        <title>Updated reference genomes for cyclostephanoid diatoms.</title>
        <authorList>
            <person name="Roberts W.R."/>
            <person name="Alverson A.J."/>
        </authorList>
    </citation>
    <scope>NUCLEOTIDE SEQUENCE [LARGE SCALE GENOMIC DNA]</scope>
    <source>
        <strain evidence="3 4">AJA232-27</strain>
    </source>
</reference>
<feature type="region of interest" description="Disordered" evidence="1">
    <location>
        <begin position="237"/>
        <end position="260"/>
    </location>
</feature>
<feature type="compositionally biased region" description="Acidic residues" evidence="1">
    <location>
        <begin position="351"/>
        <end position="360"/>
    </location>
</feature>
<feature type="compositionally biased region" description="Polar residues" evidence="1">
    <location>
        <begin position="541"/>
        <end position="551"/>
    </location>
</feature>
<feature type="chain" id="PRO_5044846925" evidence="2">
    <location>
        <begin position="34"/>
        <end position="932"/>
    </location>
</feature>
<evidence type="ECO:0000256" key="2">
    <source>
        <dbReference type="SAM" id="SignalP"/>
    </source>
</evidence>
<dbReference type="Proteomes" id="UP001530293">
    <property type="component" value="Unassembled WGS sequence"/>
</dbReference>
<dbReference type="AlphaFoldDB" id="A0ABD3M2Y9"/>
<sequence>MTRKGEIMQHKRRRRRLFLLASDAAIALSVAASASISTMTHASNNRDNINRIGDHPSKADEILSNNDRMTNSKVRELRKLSHILKQLHSRNELSADTMNILHSLESTSSSNNYDGTTHTRWLDDMERMVATKDKKESKRRRLTDVYRVEESDRRQQHAFQTHRPNLRRGKMEPLGYQQRQDRKKRTFAGTGTIRRGDRSLSGGKSGKSEFAIYWAPIPAVPAPYGSSSDEESTVINTVEDNDNNDNDDKLSSTMGDDDTAADDGLLEEIEYIEYHEECYEDQDLEYDDDAGYLFEDLIPVLIEGGDDEDDIKSSEDEGKEDNEEDEEENNGDDNHNGDDDEDDGKGSGSEKDDDDKDYEDDDHKEGDDKDDDEEEKYEDDKEEDGKEEEEDDKVEKEDDDDIKIEDDDDEVEDNTEENKDDDVNSENGDGETESPATMSPTTSPTIALATARPSTTSETASPTLSPTTSPSIARPPPAPKTASPSTMSVTTIPTIVSDTSRPSNSSVTSSPTNVSNTYSPSSVPASSSPSTSQASSRPSILSATASPTPTVGPSLALRKLQSTIYLYNSAKSSKATKSSKLPSSMVEAYQNYVMPSHHHGKSSKSAGAKSGKTKSGKRCFIIKKDAENDEGDVSDGYCGKDFEDASSKCEEKCKSDDDCSGKDSCFGGISECSPTEDKYCGEDFTDASKCADKCEADSDCPNGESCYSDVTECVEEVKDQYCGTDFEDATKCTTKCESDDDCSGDESCFADVTDCSEGEDSSEPTLAPTLFPTATACPDGCLDCSPDAPLQCPPPELKKVCDKHNNELYPPGSSREGEHEANFIDCYEMCKASFCCIHDSASKEYAPSCSHEFDNCPLYYPCYIIWWKLHDTIGPATYMRVEQDEPFYEGVKFEYFQKDFAEDQTFFQQLFGHHFDIDDAPTDDTFENEEKR</sequence>
<proteinExistence type="predicted"/>
<feature type="compositionally biased region" description="Low complexity" evidence="1">
    <location>
        <begin position="496"/>
        <end position="539"/>
    </location>
</feature>
<accession>A0ABD3M2Y9</accession>
<comment type="caution">
    <text evidence="3">The sequence shown here is derived from an EMBL/GenBank/DDBJ whole genome shotgun (WGS) entry which is preliminary data.</text>
</comment>
<protein>
    <submittedName>
        <fullName evidence="3">Uncharacterized protein</fullName>
    </submittedName>
</protein>
<feature type="compositionally biased region" description="Acidic residues" evidence="1">
    <location>
        <begin position="317"/>
        <end position="331"/>
    </location>
</feature>
<name>A0ABD3M2Y9_9STRA</name>
<evidence type="ECO:0000313" key="4">
    <source>
        <dbReference type="Proteomes" id="UP001530293"/>
    </source>
</evidence>
<dbReference type="EMBL" id="JALLBG020000233">
    <property type="protein sequence ID" value="KAL3758356.1"/>
    <property type="molecule type" value="Genomic_DNA"/>
</dbReference>
<feature type="region of interest" description="Disordered" evidence="1">
    <location>
        <begin position="297"/>
        <end position="554"/>
    </location>
</feature>
<evidence type="ECO:0000256" key="1">
    <source>
        <dbReference type="SAM" id="MobiDB-lite"/>
    </source>
</evidence>
<keyword evidence="2" id="KW-0732">Signal</keyword>
<feature type="compositionally biased region" description="Acidic residues" evidence="1">
    <location>
        <begin position="368"/>
        <end position="432"/>
    </location>
</feature>
<feature type="signal peptide" evidence="2">
    <location>
        <begin position="1"/>
        <end position="33"/>
    </location>
</feature>
<evidence type="ECO:0000313" key="3">
    <source>
        <dbReference type="EMBL" id="KAL3758356.1"/>
    </source>
</evidence>
<organism evidence="3 4">
    <name type="scientific">Discostella pseudostelligera</name>
    <dbReference type="NCBI Taxonomy" id="259834"/>
    <lineage>
        <taxon>Eukaryota</taxon>
        <taxon>Sar</taxon>
        <taxon>Stramenopiles</taxon>
        <taxon>Ochrophyta</taxon>
        <taxon>Bacillariophyta</taxon>
        <taxon>Coscinodiscophyceae</taxon>
        <taxon>Thalassiosirophycidae</taxon>
        <taxon>Stephanodiscales</taxon>
        <taxon>Stephanodiscaceae</taxon>
        <taxon>Discostella</taxon>
    </lineage>
</organism>
<feature type="region of interest" description="Disordered" evidence="1">
    <location>
        <begin position="174"/>
        <end position="204"/>
    </location>
</feature>
<keyword evidence="4" id="KW-1185">Reference proteome</keyword>